<dbReference type="InterPro" id="IPR017113">
    <property type="entry name" value="Antirestriction_ArdC"/>
</dbReference>
<dbReference type="EMBL" id="CP076724">
    <property type="protein sequence ID" value="QWV98645.1"/>
    <property type="molecule type" value="Genomic_DNA"/>
</dbReference>
<sequence>MCKVYDVINTKITELLQQGTVPWRRTWNAGSNYPRNISGREYRGVNVFMLACQEYGSPYWLTFKQVVDKGGHVRRGEKSTPVIFWKWLDKRDAVNDDADTVTVNGKIPMLRYYSVFNLDQVEGVVSPPSPETTTNMFSPIHRAQEIIAGMPLPPDIRHGGNKACYSPMLDYVKLPKPQAFESPEEYYSTAFHELIHSTGHASRIGRKGILEPSFFGSHEYSKEELVAEMGAAFLCGHAGIEQKTLDNSAAYIAGWLKALKSDRTRLIYAAAQAQKASDYILNWIGGEEEREVHDLI</sequence>
<reference evidence="3 4" key="1">
    <citation type="submission" date="2021-06" db="EMBL/GenBank/DDBJ databases">
        <title>Gemonas diversity in paddy soil.</title>
        <authorList>
            <person name="Liu G."/>
        </authorList>
    </citation>
    <scope>NUCLEOTIDE SEQUENCE [LARGE SCALE GENOMIC DNA]</scope>
    <source>
        <strain evidence="3 4">RG29</strain>
    </source>
</reference>
<dbReference type="Pfam" id="PF08401">
    <property type="entry name" value="ArdcN"/>
    <property type="match status" value="1"/>
</dbReference>
<evidence type="ECO:0000313" key="3">
    <source>
        <dbReference type="EMBL" id="QWV98645.1"/>
    </source>
</evidence>
<organism evidence="3 4">
    <name type="scientific">Geomonas diazotrophica</name>
    <dbReference type="NCBI Taxonomy" id="2843197"/>
    <lineage>
        <taxon>Bacteria</taxon>
        <taxon>Pseudomonadati</taxon>
        <taxon>Thermodesulfobacteriota</taxon>
        <taxon>Desulfuromonadia</taxon>
        <taxon>Geobacterales</taxon>
        <taxon>Geobacteraceae</taxon>
        <taxon>Geomonas</taxon>
    </lineage>
</organism>
<dbReference type="Pfam" id="PF18818">
    <property type="entry name" value="MPTase-PolyVal"/>
    <property type="match status" value="1"/>
</dbReference>
<gene>
    <name evidence="3" type="ORF">KP005_04985</name>
</gene>
<feature type="domain" description="Polyvalent protein metallopeptidase" evidence="2">
    <location>
        <begin position="155"/>
        <end position="272"/>
    </location>
</feature>
<dbReference type="PIRSF" id="PIRSF037112">
    <property type="entry name" value="Antirestriction_ArdC"/>
    <property type="match status" value="1"/>
</dbReference>
<evidence type="ECO:0000259" key="2">
    <source>
        <dbReference type="Pfam" id="PF18818"/>
    </source>
</evidence>
<dbReference type="InterPro" id="IPR013610">
    <property type="entry name" value="ArdC_N"/>
</dbReference>
<evidence type="ECO:0000313" key="4">
    <source>
        <dbReference type="Proteomes" id="UP000683493"/>
    </source>
</evidence>
<keyword evidence="4" id="KW-1185">Reference proteome</keyword>
<accession>A0ABX8JJU3</accession>
<proteinExistence type="predicted"/>
<dbReference type="Proteomes" id="UP000683493">
    <property type="component" value="Chromosome"/>
</dbReference>
<protein>
    <submittedName>
        <fullName evidence="3">DUF1738 domain-containing protein</fullName>
    </submittedName>
</protein>
<evidence type="ECO:0000259" key="1">
    <source>
        <dbReference type="Pfam" id="PF08401"/>
    </source>
</evidence>
<feature type="domain" description="N-terminal" evidence="1">
    <location>
        <begin position="3"/>
        <end position="116"/>
    </location>
</feature>
<name>A0ABX8JJU3_9BACT</name>
<dbReference type="InterPro" id="IPR041459">
    <property type="entry name" value="MPTase-PolyVal"/>
</dbReference>